<protein>
    <submittedName>
        <fullName evidence="2">Uncharacterized protein</fullName>
    </submittedName>
</protein>
<evidence type="ECO:0000313" key="2">
    <source>
        <dbReference type="EMBL" id="OHF04480.1"/>
    </source>
</evidence>
<dbReference type="EMBL" id="MJBS01000002">
    <property type="protein sequence ID" value="OHF04480.1"/>
    <property type="molecule type" value="Genomic_DNA"/>
</dbReference>
<dbReference type="AlphaFoldDB" id="A0A1G4BSU9"/>
<sequence>MKPSVSLALTLAAAAAATVKGHIAAWADGMYRRECCRELSPFPAGQFLNLPAWGKSTNYTTAAGMASAVSYQSDIKKVTMENLVVFSVVEQYIDLSDAKPQQLTISERSTPWKRVTSYHVPFLPGALWVVTTAPGSGFQMAARKPSLVTCLGVLA</sequence>
<dbReference type="GeneID" id="34553500"/>
<evidence type="ECO:0000256" key="1">
    <source>
        <dbReference type="SAM" id="SignalP"/>
    </source>
</evidence>
<dbReference type="OrthoDB" id="2019572at2759"/>
<dbReference type="Proteomes" id="UP000176998">
    <property type="component" value="Unassembled WGS sequence"/>
</dbReference>
<keyword evidence="1" id="KW-0732">Signal</keyword>
<keyword evidence="3" id="KW-1185">Reference proteome</keyword>
<name>A0A1G4BSU9_9PEZI</name>
<dbReference type="STRING" id="1209926.A0A1G4BSU9"/>
<reference evidence="2 3" key="1">
    <citation type="submission" date="2016-09" db="EMBL/GenBank/DDBJ databases">
        <authorList>
            <person name="Capua I."/>
            <person name="De Benedictis P."/>
            <person name="Joannis T."/>
            <person name="Lombin L.H."/>
            <person name="Cattoli G."/>
        </authorList>
    </citation>
    <scope>NUCLEOTIDE SEQUENCE [LARGE SCALE GENOMIC DNA]</scope>
    <source>
        <strain evidence="2 3">IMI 309357</strain>
    </source>
</reference>
<gene>
    <name evidence="2" type="ORF">CORC01_00332</name>
</gene>
<feature type="signal peptide" evidence="1">
    <location>
        <begin position="1"/>
        <end position="21"/>
    </location>
</feature>
<evidence type="ECO:0000313" key="3">
    <source>
        <dbReference type="Proteomes" id="UP000176998"/>
    </source>
</evidence>
<dbReference type="RefSeq" id="XP_022481615.1">
    <property type="nucleotide sequence ID" value="XM_022611990.1"/>
</dbReference>
<proteinExistence type="predicted"/>
<organism evidence="2 3">
    <name type="scientific">Colletotrichum orchidophilum</name>
    <dbReference type="NCBI Taxonomy" id="1209926"/>
    <lineage>
        <taxon>Eukaryota</taxon>
        <taxon>Fungi</taxon>
        <taxon>Dikarya</taxon>
        <taxon>Ascomycota</taxon>
        <taxon>Pezizomycotina</taxon>
        <taxon>Sordariomycetes</taxon>
        <taxon>Hypocreomycetidae</taxon>
        <taxon>Glomerellales</taxon>
        <taxon>Glomerellaceae</taxon>
        <taxon>Colletotrichum</taxon>
    </lineage>
</organism>
<accession>A0A1G4BSU9</accession>
<feature type="chain" id="PRO_5009603271" evidence="1">
    <location>
        <begin position="22"/>
        <end position="155"/>
    </location>
</feature>
<comment type="caution">
    <text evidence="2">The sequence shown here is derived from an EMBL/GenBank/DDBJ whole genome shotgun (WGS) entry which is preliminary data.</text>
</comment>